<reference evidence="2 3" key="1">
    <citation type="submission" date="2020-10" db="EMBL/GenBank/DDBJ databases">
        <title>The Coptis chinensis genome and diversification of protoberbering-type alkaloids.</title>
        <authorList>
            <person name="Wang B."/>
            <person name="Shu S."/>
            <person name="Song C."/>
            <person name="Liu Y."/>
        </authorList>
    </citation>
    <scope>NUCLEOTIDE SEQUENCE [LARGE SCALE GENOMIC DNA]</scope>
    <source>
        <strain evidence="2">HL-2020</strain>
        <tissue evidence="2">Leaf</tissue>
    </source>
</reference>
<feature type="compositionally biased region" description="Polar residues" evidence="1">
    <location>
        <begin position="181"/>
        <end position="192"/>
    </location>
</feature>
<protein>
    <submittedName>
        <fullName evidence="2">Uncharacterized protein</fullName>
    </submittedName>
</protein>
<organism evidence="2 3">
    <name type="scientific">Coptis chinensis</name>
    <dbReference type="NCBI Taxonomy" id="261450"/>
    <lineage>
        <taxon>Eukaryota</taxon>
        <taxon>Viridiplantae</taxon>
        <taxon>Streptophyta</taxon>
        <taxon>Embryophyta</taxon>
        <taxon>Tracheophyta</taxon>
        <taxon>Spermatophyta</taxon>
        <taxon>Magnoliopsida</taxon>
        <taxon>Ranunculales</taxon>
        <taxon>Ranunculaceae</taxon>
        <taxon>Coptidoideae</taxon>
        <taxon>Coptis</taxon>
    </lineage>
</organism>
<evidence type="ECO:0000313" key="3">
    <source>
        <dbReference type="Proteomes" id="UP000631114"/>
    </source>
</evidence>
<dbReference type="AlphaFoldDB" id="A0A835I0B9"/>
<feature type="compositionally biased region" description="Basic and acidic residues" evidence="1">
    <location>
        <begin position="193"/>
        <end position="202"/>
    </location>
</feature>
<name>A0A835I0B9_9MAGN</name>
<dbReference type="EMBL" id="JADFTS010000005">
    <property type="protein sequence ID" value="KAF9607668.1"/>
    <property type="molecule type" value="Genomic_DNA"/>
</dbReference>
<dbReference type="OrthoDB" id="1734089at2759"/>
<keyword evidence="3" id="KW-1185">Reference proteome</keyword>
<evidence type="ECO:0000256" key="1">
    <source>
        <dbReference type="SAM" id="MobiDB-lite"/>
    </source>
</evidence>
<feature type="region of interest" description="Disordered" evidence="1">
    <location>
        <begin position="178"/>
        <end position="202"/>
    </location>
</feature>
<proteinExistence type="predicted"/>
<evidence type="ECO:0000313" key="2">
    <source>
        <dbReference type="EMBL" id="KAF9607668.1"/>
    </source>
</evidence>
<accession>A0A835I0B9</accession>
<sequence>MYAIVSVLCDEWLNSTADMVPTSPPYHEWFSGFSKRTRDLSKRSSWTDIWGITVRAHLEEILFQSFMALSDDPIRVLYFLVRGSGQLGTPILSGHSSSEFSTGIIAPPVLAASVMPSLQSILLQNNVQREALVKLIKSVDGTSGRISPGSARERELQALVAHLQQSNDDLGKQLQRMKAENAQSSTMGTPKSTGRDITFRMT</sequence>
<gene>
    <name evidence="2" type="ORF">IFM89_037901</name>
</gene>
<comment type="caution">
    <text evidence="2">The sequence shown here is derived from an EMBL/GenBank/DDBJ whole genome shotgun (WGS) entry which is preliminary data.</text>
</comment>
<dbReference type="Proteomes" id="UP000631114">
    <property type="component" value="Unassembled WGS sequence"/>
</dbReference>